<reference evidence="1" key="2">
    <citation type="journal article" date="2021" name="PeerJ">
        <title>Extensive microbial diversity within the chicken gut microbiome revealed by metagenomics and culture.</title>
        <authorList>
            <person name="Gilroy R."/>
            <person name="Ravi A."/>
            <person name="Getino M."/>
            <person name="Pursley I."/>
            <person name="Horton D.L."/>
            <person name="Alikhan N.F."/>
            <person name="Baker D."/>
            <person name="Gharbi K."/>
            <person name="Hall N."/>
            <person name="Watson M."/>
            <person name="Adriaenssens E.M."/>
            <person name="Foster-Nyarko E."/>
            <person name="Jarju S."/>
            <person name="Secka A."/>
            <person name="Antonio M."/>
            <person name="Oren A."/>
            <person name="Chaudhuri R.R."/>
            <person name="La Ragione R."/>
            <person name="Hildebrand F."/>
            <person name="Pallen M.J."/>
        </authorList>
    </citation>
    <scope>NUCLEOTIDE SEQUENCE</scope>
    <source>
        <strain evidence="1">ChiHjej12B11-7776</strain>
    </source>
</reference>
<comment type="caution">
    <text evidence="1">The sequence shown here is derived from an EMBL/GenBank/DDBJ whole genome shotgun (WGS) entry which is preliminary data.</text>
</comment>
<protein>
    <submittedName>
        <fullName evidence="1">Sigma-70 family RNA polymerase sigma factor</fullName>
    </submittedName>
</protein>
<proteinExistence type="predicted"/>
<evidence type="ECO:0000313" key="2">
    <source>
        <dbReference type="Proteomes" id="UP000886852"/>
    </source>
</evidence>
<accession>A0A9D1SPZ2</accession>
<reference evidence="1" key="1">
    <citation type="submission" date="2020-10" db="EMBL/GenBank/DDBJ databases">
        <authorList>
            <person name="Gilroy R."/>
        </authorList>
    </citation>
    <scope>NUCLEOTIDE SEQUENCE</scope>
    <source>
        <strain evidence="1">ChiHjej12B11-7776</strain>
    </source>
</reference>
<dbReference type="InterPro" id="IPR036388">
    <property type="entry name" value="WH-like_DNA-bd_sf"/>
</dbReference>
<dbReference type="Gene3D" id="1.10.10.10">
    <property type="entry name" value="Winged helix-like DNA-binding domain superfamily/Winged helix DNA-binding domain"/>
    <property type="match status" value="1"/>
</dbReference>
<organism evidence="1 2">
    <name type="scientific">Candidatus Fimimonas merdipullorum</name>
    <dbReference type="NCBI Taxonomy" id="2840822"/>
    <lineage>
        <taxon>Bacteria</taxon>
        <taxon>Pseudomonadati</taxon>
        <taxon>Myxococcota</taxon>
        <taxon>Myxococcia</taxon>
        <taxon>Myxococcales</taxon>
        <taxon>Cystobacterineae</taxon>
        <taxon>Myxococcaceae</taxon>
        <taxon>Myxococcaceae incertae sedis</taxon>
        <taxon>Candidatus Fimimonas</taxon>
    </lineage>
</organism>
<dbReference type="EMBL" id="DVOC01000100">
    <property type="protein sequence ID" value="HIU91463.1"/>
    <property type="molecule type" value="Genomic_DNA"/>
</dbReference>
<dbReference type="InterPro" id="IPR013324">
    <property type="entry name" value="RNA_pol_sigma_r3/r4-like"/>
</dbReference>
<dbReference type="SUPFAM" id="SSF88659">
    <property type="entry name" value="Sigma3 and sigma4 domains of RNA polymerase sigma factors"/>
    <property type="match status" value="1"/>
</dbReference>
<dbReference type="AlphaFoldDB" id="A0A9D1SPZ2"/>
<gene>
    <name evidence="1" type="ORF">IAC72_05595</name>
</gene>
<evidence type="ECO:0000313" key="1">
    <source>
        <dbReference type="EMBL" id="HIU91463.1"/>
    </source>
</evidence>
<name>A0A9D1SPZ2_9BACT</name>
<sequence>MQTIKYIFADGTTSEIEVTDEFYTLYAELVQQEKRNHWKETRRHISLENLNENGIDFESPAAELLSVLIQQEDEKKIHKAMVALSDKQKDLAEKVFFKGMTLTAIAKEKGVSQPAVTQQLATIL</sequence>
<dbReference type="Proteomes" id="UP000886852">
    <property type="component" value="Unassembled WGS sequence"/>
</dbReference>